<sequence>MKHQTNALGHRRARGWRAAAGLAMVATLLLAGSPTAGGKSIDPQQAALIAQRYVRLAGAGAAQAPARGVVPTSGAPYYLFNDARGNGFVVVAADDEMGEVLAYGTAGPLDTLNANPCVKWLLEGYRLSYEALRQVVTRCNWS</sequence>
<dbReference type="Gene3D" id="3.90.70.50">
    <property type="entry name" value="Peptidase C10, streptopain"/>
    <property type="match status" value="1"/>
</dbReference>
<feature type="domain" description="Spi protease inhibitor" evidence="1">
    <location>
        <begin position="39"/>
        <end position="126"/>
    </location>
</feature>
<name>A0ABV1FRQ9_9BACT</name>
<dbReference type="RefSeq" id="WP_252344954.1">
    <property type="nucleotide sequence ID" value="NZ_JAHKBE010000035.1"/>
</dbReference>
<dbReference type="Proteomes" id="UP001487296">
    <property type="component" value="Unassembled WGS sequence"/>
</dbReference>
<accession>A0ABV1FRQ9</accession>
<evidence type="ECO:0000313" key="2">
    <source>
        <dbReference type="EMBL" id="MEQ2487100.1"/>
    </source>
</evidence>
<comment type="caution">
    <text evidence="2">The sequence shown here is derived from an EMBL/GenBank/DDBJ whole genome shotgun (WGS) entry which is preliminary data.</text>
</comment>
<keyword evidence="2" id="KW-0646">Protease inhibitor</keyword>
<keyword evidence="3" id="KW-1185">Reference proteome</keyword>
<dbReference type="GO" id="GO:0030414">
    <property type="term" value="F:peptidase inhibitor activity"/>
    <property type="evidence" value="ECO:0007669"/>
    <property type="project" value="UniProtKB-KW"/>
</dbReference>
<evidence type="ECO:0000313" key="3">
    <source>
        <dbReference type="Proteomes" id="UP001487296"/>
    </source>
</evidence>
<dbReference type="Pfam" id="PF13734">
    <property type="entry name" value="Inhibitor_I69"/>
    <property type="match status" value="1"/>
</dbReference>
<gene>
    <name evidence="2" type="ORF">AAAT34_08545</name>
</gene>
<dbReference type="InterPro" id="IPR044934">
    <property type="entry name" value="Streptopain_sf"/>
</dbReference>
<proteinExistence type="predicted"/>
<dbReference type="InterPro" id="IPR025896">
    <property type="entry name" value="Spi_Prtas-inh"/>
</dbReference>
<dbReference type="EMBL" id="JBBNFP010000032">
    <property type="protein sequence ID" value="MEQ2487100.1"/>
    <property type="molecule type" value="Genomic_DNA"/>
</dbReference>
<dbReference type="SUPFAM" id="SSF54001">
    <property type="entry name" value="Cysteine proteinases"/>
    <property type="match status" value="1"/>
</dbReference>
<organism evidence="2 3">
    <name type="scientific">Hallella faecis</name>
    <dbReference type="NCBI Taxonomy" id="2841596"/>
    <lineage>
        <taxon>Bacteria</taxon>
        <taxon>Pseudomonadati</taxon>
        <taxon>Bacteroidota</taxon>
        <taxon>Bacteroidia</taxon>
        <taxon>Bacteroidales</taxon>
        <taxon>Prevotellaceae</taxon>
        <taxon>Hallella</taxon>
    </lineage>
</organism>
<protein>
    <submittedName>
        <fullName evidence="2">Spi family protease inhibitor</fullName>
    </submittedName>
</protein>
<dbReference type="InterPro" id="IPR038765">
    <property type="entry name" value="Papain-like_cys_pep_sf"/>
</dbReference>
<reference evidence="2 3" key="1">
    <citation type="submission" date="2024-04" db="EMBL/GenBank/DDBJ databases">
        <title>Human intestinal bacterial collection.</title>
        <authorList>
            <person name="Pauvert C."/>
            <person name="Hitch T.C.A."/>
            <person name="Clavel T."/>
        </authorList>
    </citation>
    <scope>NUCLEOTIDE SEQUENCE [LARGE SCALE GENOMIC DNA]</scope>
    <source>
        <strain evidence="2 3">CLA-AA-H145</strain>
    </source>
</reference>
<evidence type="ECO:0000259" key="1">
    <source>
        <dbReference type="Pfam" id="PF13734"/>
    </source>
</evidence>